<organism evidence="3 4">
    <name type="scientific">Sandarakinorhabdus glacialis</name>
    <dbReference type="NCBI Taxonomy" id="1614636"/>
    <lineage>
        <taxon>Bacteria</taxon>
        <taxon>Pseudomonadati</taxon>
        <taxon>Pseudomonadota</taxon>
        <taxon>Alphaproteobacteria</taxon>
        <taxon>Sphingomonadales</taxon>
        <taxon>Sphingosinicellaceae</taxon>
        <taxon>Sandarakinorhabdus</taxon>
    </lineage>
</organism>
<dbReference type="AlphaFoldDB" id="A0A917A0Y0"/>
<proteinExistence type="predicted"/>
<keyword evidence="4" id="KW-1185">Reference proteome</keyword>
<dbReference type="SUPFAM" id="SSF53955">
    <property type="entry name" value="Lysozyme-like"/>
    <property type="match status" value="1"/>
</dbReference>
<dbReference type="InterPro" id="IPR023346">
    <property type="entry name" value="Lysozyme-like_dom_sf"/>
</dbReference>
<evidence type="ECO:0000313" key="4">
    <source>
        <dbReference type="Proteomes" id="UP000635071"/>
    </source>
</evidence>
<evidence type="ECO:0000313" key="3">
    <source>
        <dbReference type="EMBL" id="GGE20499.1"/>
    </source>
</evidence>
<dbReference type="Pfam" id="PF09374">
    <property type="entry name" value="PG_binding_3"/>
    <property type="match status" value="1"/>
</dbReference>
<dbReference type="Pfam" id="PF05838">
    <property type="entry name" value="Glyco_hydro_108"/>
    <property type="match status" value="1"/>
</dbReference>
<evidence type="ECO:0000259" key="1">
    <source>
        <dbReference type="Pfam" id="PF05838"/>
    </source>
</evidence>
<dbReference type="CDD" id="cd13926">
    <property type="entry name" value="N-acetylmuramidase_GH108"/>
    <property type="match status" value="1"/>
</dbReference>
<sequence>MTEIAGLLLDALLEKEGGFVDHPDDRGGATHFGITIAVARAAGWAGTMRELPREFAVAIYRRRYWSGPGFDAVSVMAPKVAAELFDTGVNMGPGTATGFLQRSLNALNRQQRDWPDIVVDRGIGAATLAALRRLLAVRGGEGEAVLVKALDALQGARYIELAESRAANESFLFGWLANRTA</sequence>
<comment type="caution">
    <text evidence="3">The sequence shown here is derived from an EMBL/GenBank/DDBJ whole genome shotgun (WGS) entry which is preliminary data.</text>
</comment>
<name>A0A917A0Y0_9SPHN</name>
<dbReference type="InterPro" id="IPR008565">
    <property type="entry name" value="TtsA-like_GH18_dom"/>
</dbReference>
<protein>
    <recommendedName>
        <fullName evidence="5">Peptidoglycan binding protein</fullName>
    </recommendedName>
</protein>
<dbReference type="Proteomes" id="UP000635071">
    <property type="component" value="Unassembled WGS sequence"/>
</dbReference>
<dbReference type="Gene3D" id="1.20.141.10">
    <property type="entry name" value="Chitosanase, subunit A, domain 1"/>
    <property type="match status" value="1"/>
</dbReference>
<dbReference type="EMBL" id="BMJM01000014">
    <property type="protein sequence ID" value="GGE20499.1"/>
    <property type="molecule type" value="Genomic_DNA"/>
</dbReference>
<dbReference type="RefSeq" id="WP_188763982.1">
    <property type="nucleotide sequence ID" value="NZ_BMJM01000014.1"/>
</dbReference>
<reference evidence="3" key="1">
    <citation type="journal article" date="2014" name="Int. J. Syst. Evol. Microbiol.">
        <title>Complete genome sequence of Corynebacterium casei LMG S-19264T (=DSM 44701T), isolated from a smear-ripened cheese.</title>
        <authorList>
            <consortium name="US DOE Joint Genome Institute (JGI-PGF)"/>
            <person name="Walter F."/>
            <person name="Albersmeier A."/>
            <person name="Kalinowski J."/>
            <person name="Ruckert C."/>
        </authorList>
    </citation>
    <scope>NUCLEOTIDE SEQUENCE</scope>
    <source>
        <strain evidence="3">CGMCC 1.15519</strain>
    </source>
</reference>
<reference evidence="3" key="2">
    <citation type="submission" date="2020-09" db="EMBL/GenBank/DDBJ databases">
        <authorList>
            <person name="Sun Q."/>
            <person name="Zhou Y."/>
        </authorList>
    </citation>
    <scope>NUCLEOTIDE SEQUENCE</scope>
    <source>
        <strain evidence="3">CGMCC 1.15519</strain>
    </source>
</reference>
<accession>A0A917A0Y0</accession>
<evidence type="ECO:0008006" key="5">
    <source>
        <dbReference type="Google" id="ProtNLM"/>
    </source>
</evidence>
<feature type="domain" description="Peptidoglycan binding" evidence="2">
    <location>
        <begin position="99"/>
        <end position="179"/>
    </location>
</feature>
<gene>
    <name evidence="3" type="ORF">GCM10011529_28960</name>
</gene>
<dbReference type="InterPro" id="IPR018537">
    <property type="entry name" value="Peptidoglycan-bd_3"/>
</dbReference>
<evidence type="ECO:0000259" key="2">
    <source>
        <dbReference type="Pfam" id="PF09374"/>
    </source>
</evidence>
<feature type="domain" description="TtsA-like Glycoside hydrolase family 108" evidence="1">
    <location>
        <begin position="10"/>
        <end position="92"/>
    </location>
</feature>